<keyword evidence="5 12" id="KW-0347">Helicase</keyword>
<dbReference type="InterPro" id="IPR027417">
    <property type="entry name" value="P-loop_NTPase"/>
</dbReference>
<dbReference type="GO" id="GO:0005829">
    <property type="term" value="C:cytosol"/>
    <property type="evidence" value="ECO:0007669"/>
    <property type="project" value="TreeGrafter"/>
</dbReference>
<dbReference type="PANTHER" id="PTHR30153:SF2">
    <property type="entry name" value="REPLICATIVE DNA HELICASE"/>
    <property type="match status" value="1"/>
</dbReference>
<dbReference type="Proteomes" id="UP000308230">
    <property type="component" value="Unassembled WGS sequence"/>
</dbReference>
<keyword evidence="8" id="KW-0413">Isomerase</keyword>
<dbReference type="RefSeq" id="WP_138125167.1">
    <property type="nucleotide sequence ID" value="NZ_SWLG01000005.1"/>
</dbReference>
<dbReference type="InterPro" id="IPR036185">
    <property type="entry name" value="DNA_heli_DnaB-like_N_sf"/>
</dbReference>
<dbReference type="Pfam" id="PF03796">
    <property type="entry name" value="DnaB_C"/>
    <property type="match status" value="1"/>
</dbReference>
<protein>
    <recommendedName>
        <fullName evidence="9">DNA 5'-3' helicase</fullName>
        <ecNumber evidence="9">5.6.2.3</ecNumber>
    </recommendedName>
</protein>
<evidence type="ECO:0000256" key="5">
    <source>
        <dbReference type="ARBA" id="ARBA00022806"/>
    </source>
</evidence>
<dbReference type="InterPro" id="IPR016136">
    <property type="entry name" value="DNA_helicase_N/primase_C"/>
</dbReference>
<accession>A0A5R9F817</accession>
<dbReference type="EMBL" id="SWLG01000005">
    <property type="protein sequence ID" value="TLS37768.1"/>
    <property type="molecule type" value="Genomic_DNA"/>
</dbReference>
<reference evidence="12 13" key="1">
    <citation type="submission" date="2019-04" db="EMBL/GenBank/DDBJ databases">
        <title>Bacillus caeni sp. nov., a bacterium isolated from mangrove sediment.</title>
        <authorList>
            <person name="Huang H."/>
            <person name="Mo K."/>
            <person name="Hu Y."/>
        </authorList>
    </citation>
    <scope>NUCLEOTIDE SEQUENCE [LARGE SCALE GENOMIC DNA]</scope>
    <source>
        <strain evidence="12 13">HB172195</strain>
    </source>
</reference>
<name>A0A5R9F817_9BACL</name>
<evidence type="ECO:0000256" key="8">
    <source>
        <dbReference type="ARBA" id="ARBA00023235"/>
    </source>
</evidence>
<dbReference type="AlphaFoldDB" id="A0A5R9F817"/>
<evidence type="ECO:0000256" key="7">
    <source>
        <dbReference type="ARBA" id="ARBA00023125"/>
    </source>
</evidence>
<evidence type="ECO:0000256" key="10">
    <source>
        <dbReference type="ARBA" id="ARBA00048954"/>
    </source>
</evidence>
<organism evidence="12 13">
    <name type="scientific">Exobacillus caeni</name>
    <dbReference type="NCBI Taxonomy" id="2574798"/>
    <lineage>
        <taxon>Bacteria</taxon>
        <taxon>Bacillati</taxon>
        <taxon>Bacillota</taxon>
        <taxon>Bacilli</taxon>
        <taxon>Bacillales</taxon>
        <taxon>Guptibacillaceae</taxon>
        <taxon>Exobacillus</taxon>
    </lineage>
</organism>
<gene>
    <name evidence="12" type="ORF">FCL54_08070</name>
</gene>
<evidence type="ECO:0000256" key="1">
    <source>
        <dbReference type="ARBA" id="ARBA00008428"/>
    </source>
</evidence>
<evidence type="ECO:0000256" key="3">
    <source>
        <dbReference type="ARBA" id="ARBA00022741"/>
    </source>
</evidence>
<sequence>MNKFELATQNEAFYLGSILKDPTLLNESRLQPKHFFHQKNRELFKAMIEVKNEGEEISVVSLAMLGESQTMKFGGNAYLSEIMNGVPSVHSFQSYEKFIMDFHTVQVAQEHVNSFLENTKESHKLTELSSLIANVTKLETATVKRNESFKEKLANRMEQHYNSPKTGLSGIDTGYVGLNKYTDGFQRTDLIVVAARPSVGKTALVMNSALNGLKNNKNLFHTMFSIEMADEPVIDRLIAMEGRINLMKMRNPNKTFDPNGQEWDRYQMAIRTLEKLNVDIRRENTVPEIRSAVRRNIKEHPDKDHIVSLDFLTLVKHTNPSGNKHSDISDIIVDLKGIANEFNVPFIVISQLSRSVENRQDKRPVLSDLNESGTIEQIADVVMLLYRPDYYQNDDPETKDLVEINFAKSRQGRTGLHKMKFVKETNTFHDLVY</sequence>
<evidence type="ECO:0000256" key="6">
    <source>
        <dbReference type="ARBA" id="ARBA00022840"/>
    </source>
</evidence>
<keyword evidence="6" id="KW-0067">ATP-binding</keyword>
<dbReference type="GO" id="GO:0016787">
    <property type="term" value="F:hydrolase activity"/>
    <property type="evidence" value="ECO:0007669"/>
    <property type="project" value="UniProtKB-KW"/>
</dbReference>
<dbReference type="GO" id="GO:0006260">
    <property type="term" value="P:DNA replication"/>
    <property type="evidence" value="ECO:0007669"/>
    <property type="project" value="UniProtKB-KW"/>
</dbReference>
<proteinExistence type="inferred from homology"/>
<keyword evidence="3" id="KW-0547">Nucleotide-binding</keyword>
<feature type="domain" description="SF4 helicase" evidence="11">
    <location>
        <begin position="164"/>
        <end position="433"/>
    </location>
</feature>
<keyword evidence="13" id="KW-1185">Reference proteome</keyword>
<dbReference type="SUPFAM" id="SSF52540">
    <property type="entry name" value="P-loop containing nucleoside triphosphate hydrolases"/>
    <property type="match status" value="1"/>
</dbReference>
<dbReference type="GO" id="GO:0005524">
    <property type="term" value="F:ATP binding"/>
    <property type="evidence" value="ECO:0007669"/>
    <property type="project" value="UniProtKB-KW"/>
</dbReference>
<dbReference type="Pfam" id="PF00772">
    <property type="entry name" value="DnaB"/>
    <property type="match status" value="1"/>
</dbReference>
<keyword evidence="4" id="KW-0378">Hydrolase</keyword>
<comment type="catalytic activity">
    <reaction evidence="10">
        <text>ATP + H2O = ADP + phosphate + H(+)</text>
        <dbReference type="Rhea" id="RHEA:13065"/>
        <dbReference type="ChEBI" id="CHEBI:15377"/>
        <dbReference type="ChEBI" id="CHEBI:15378"/>
        <dbReference type="ChEBI" id="CHEBI:30616"/>
        <dbReference type="ChEBI" id="CHEBI:43474"/>
        <dbReference type="ChEBI" id="CHEBI:456216"/>
        <dbReference type="EC" id="5.6.2.3"/>
    </reaction>
</comment>
<dbReference type="Gene3D" id="1.10.860.10">
    <property type="entry name" value="DNAb Helicase, Chain A"/>
    <property type="match status" value="1"/>
</dbReference>
<evidence type="ECO:0000256" key="4">
    <source>
        <dbReference type="ARBA" id="ARBA00022801"/>
    </source>
</evidence>
<evidence type="ECO:0000259" key="11">
    <source>
        <dbReference type="PROSITE" id="PS51199"/>
    </source>
</evidence>
<dbReference type="InterPro" id="IPR007693">
    <property type="entry name" value="DNA_helicase_DnaB-like_N"/>
</dbReference>
<dbReference type="PROSITE" id="PS51199">
    <property type="entry name" value="SF4_HELICASE"/>
    <property type="match status" value="1"/>
</dbReference>
<dbReference type="OrthoDB" id="9773982at2"/>
<keyword evidence="7" id="KW-0238">DNA-binding</keyword>
<comment type="similarity">
    <text evidence="1">Belongs to the helicase family. DnaB subfamily.</text>
</comment>
<dbReference type="Gene3D" id="3.40.50.300">
    <property type="entry name" value="P-loop containing nucleotide triphosphate hydrolases"/>
    <property type="match status" value="1"/>
</dbReference>
<dbReference type="EC" id="5.6.2.3" evidence="9"/>
<dbReference type="PANTHER" id="PTHR30153">
    <property type="entry name" value="REPLICATIVE DNA HELICASE DNAB"/>
    <property type="match status" value="1"/>
</dbReference>
<dbReference type="InterPro" id="IPR007694">
    <property type="entry name" value="DNA_helicase_DnaB-like_C"/>
</dbReference>
<keyword evidence="2" id="KW-0235">DNA replication</keyword>
<comment type="caution">
    <text evidence="12">The sequence shown here is derived from an EMBL/GenBank/DDBJ whole genome shotgun (WGS) entry which is preliminary data.</text>
</comment>
<evidence type="ECO:0000256" key="9">
    <source>
        <dbReference type="ARBA" id="ARBA00044969"/>
    </source>
</evidence>
<evidence type="ECO:0000313" key="13">
    <source>
        <dbReference type="Proteomes" id="UP000308230"/>
    </source>
</evidence>
<dbReference type="GO" id="GO:0043139">
    <property type="term" value="F:5'-3' DNA helicase activity"/>
    <property type="evidence" value="ECO:0007669"/>
    <property type="project" value="UniProtKB-EC"/>
</dbReference>
<dbReference type="SUPFAM" id="SSF48024">
    <property type="entry name" value="N-terminal domain of DnaB helicase"/>
    <property type="match status" value="1"/>
</dbReference>
<dbReference type="GO" id="GO:0003677">
    <property type="term" value="F:DNA binding"/>
    <property type="evidence" value="ECO:0007669"/>
    <property type="project" value="UniProtKB-KW"/>
</dbReference>
<evidence type="ECO:0000256" key="2">
    <source>
        <dbReference type="ARBA" id="ARBA00022705"/>
    </source>
</evidence>
<evidence type="ECO:0000313" key="12">
    <source>
        <dbReference type="EMBL" id="TLS37768.1"/>
    </source>
</evidence>